<dbReference type="Proteomes" id="UP000266389">
    <property type="component" value="Unassembled WGS sequence"/>
</dbReference>
<gene>
    <name evidence="1" type="ORF">D0433_00595</name>
</gene>
<organism evidence="1 2">
    <name type="scientific">Candidatus Thermochlorobacter aerophilus</name>
    <dbReference type="NCBI Taxonomy" id="1868324"/>
    <lineage>
        <taxon>Bacteria</taxon>
        <taxon>Pseudomonadati</taxon>
        <taxon>Chlorobiota</taxon>
        <taxon>Chlorobiia</taxon>
        <taxon>Chlorobiales</taxon>
        <taxon>Candidatus Thermochlorobacteriaceae</taxon>
        <taxon>Candidatus Thermochlorobacter</taxon>
    </lineage>
</organism>
<protein>
    <recommendedName>
        <fullName evidence="3">STAS/SEC14 domain-containing protein</fullName>
    </recommendedName>
</protein>
<proteinExistence type="predicted"/>
<evidence type="ECO:0008006" key="3">
    <source>
        <dbReference type="Google" id="ProtNLM"/>
    </source>
</evidence>
<comment type="caution">
    <text evidence="1">The sequence shown here is derived from an EMBL/GenBank/DDBJ whole genome shotgun (WGS) entry which is preliminary data.</text>
</comment>
<name>A0A395M652_9BACT</name>
<reference evidence="1 2" key="1">
    <citation type="journal article" date="2011" name="ISME J.">
        <title>Community ecology of hot spring cyanobacterial mats: predominant populations and their functional potential.</title>
        <authorList>
            <person name="Klatt C.G."/>
            <person name="Wood J.M."/>
            <person name="Rusch D.B."/>
            <person name="Bateson M.M."/>
            <person name="Hamamura N."/>
            <person name="Heidelberg J.F."/>
            <person name="Grossman A.R."/>
            <person name="Bhaya D."/>
            <person name="Cohan F.M."/>
            <person name="Kuhl M."/>
            <person name="Bryant D.A."/>
            <person name="Ward D.M."/>
        </authorList>
    </citation>
    <scope>NUCLEOTIDE SEQUENCE [LARGE SCALE GENOMIC DNA]</scope>
    <source>
        <strain evidence="1">OS</strain>
    </source>
</reference>
<dbReference type="EMBL" id="PHFL01000002">
    <property type="protein sequence ID" value="RFM25424.1"/>
    <property type="molecule type" value="Genomic_DNA"/>
</dbReference>
<evidence type="ECO:0000313" key="2">
    <source>
        <dbReference type="Proteomes" id="UP000266389"/>
    </source>
</evidence>
<sequence length="144" mass="16297">MYNIDISSFPLIVIQSDSPVCQAMLKDFYKAIHAAVERQTAFGILYRCHATTPKLPRTKSPTLLVEQLPPELPECLAGLVAIMKSTKMIRYLRPLSIGLTKAMPKCPIKIFTWGEEQNAKAWIQAQIEIKQRKLAWARLAQKTS</sequence>
<evidence type="ECO:0000313" key="1">
    <source>
        <dbReference type="EMBL" id="RFM25424.1"/>
    </source>
</evidence>
<accession>A0A395M652</accession>
<dbReference type="AlphaFoldDB" id="A0A395M652"/>